<protein>
    <recommendedName>
        <fullName evidence="4">Tfp pilus assembly protein PilW</fullName>
    </recommendedName>
</protein>
<dbReference type="STRING" id="66969.Lwal_0143"/>
<keyword evidence="3" id="KW-1185">Reference proteome</keyword>
<dbReference type="EMBL" id="LNZB01000004">
    <property type="protein sequence ID" value="KTD83027.1"/>
    <property type="molecule type" value="Genomic_DNA"/>
</dbReference>
<dbReference type="Proteomes" id="UP000054729">
    <property type="component" value="Unassembled WGS sequence"/>
</dbReference>
<organism evidence="2 3">
    <name type="scientific">Legionella waltersii</name>
    <dbReference type="NCBI Taxonomy" id="66969"/>
    <lineage>
        <taxon>Bacteria</taxon>
        <taxon>Pseudomonadati</taxon>
        <taxon>Pseudomonadota</taxon>
        <taxon>Gammaproteobacteria</taxon>
        <taxon>Legionellales</taxon>
        <taxon>Legionellaceae</taxon>
        <taxon>Legionella</taxon>
    </lineage>
</organism>
<dbReference type="Pfam" id="PF07963">
    <property type="entry name" value="N_methyl"/>
    <property type="match status" value="1"/>
</dbReference>
<feature type="transmembrane region" description="Helical" evidence="1">
    <location>
        <begin position="12"/>
        <end position="31"/>
    </location>
</feature>
<accession>A0A0W1AP67</accession>
<evidence type="ECO:0008006" key="4">
    <source>
        <dbReference type="Google" id="ProtNLM"/>
    </source>
</evidence>
<sequence length="247" mass="28625">MKKEQGFTLSELLVSLFITSILFSVLLQVYLSIKEQYIKSQEIIEFNIELQWIGELLGQNIRQAGFSPCRRVDHLQSADRRNMDIPLTVFQIDHDHEDSLEIHHMSSTYAEISKIIGRQQVLVSEDKPIGPNYPIIMADCLHAEVHRVASVQRHAGGYLITLVEPILFDYQLNAYIGQWLEEKWFMKTDANGHKHFYYRLIHSEELSSLISVFQVLKETINHRVLISILLGDPKYNVNTILFTVRST</sequence>
<dbReference type="PATRIC" id="fig|66969.6.peg.158"/>
<gene>
    <name evidence="2" type="ORF">Lwal_0143</name>
</gene>
<evidence type="ECO:0000256" key="1">
    <source>
        <dbReference type="SAM" id="Phobius"/>
    </source>
</evidence>
<name>A0A0W1AP67_9GAMM</name>
<dbReference type="RefSeq" id="WP_058479017.1">
    <property type="nucleotide sequence ID" value="NZ_CAAAIQ010000017.1"/>
</dbReference>
<dbReference type="NCBIfam" id="TIGR02532">
    <property type="entry name" value="IV_pilin_GFxxxE"/>
    <property type="match status" value="1"/>
</dbReference>
<keyword evidence="1" id="KW-0812">Transmembrane</keyword>
<keyword evidence="1" id="KW-1133">Transmembrane helix</keyword>
<comment type="caution">
    <text evidence="2">The sequence shown here is derived from an EMBL/GenBank/DDBJ whole genome shotgun (WGS) entry which is preliminary data.</text>
</comment>
<keyword evidence="1" id="KW-0472">Membrane</keyword>
<dbReference type="AlphaFoldDB" id="A0A0W1AP67"/>
<proteinExistence type="predicted"/>
<evidence type="ECO:0000313" key="3">
    <source>
        <dbReference type="Proteomes" id="UP000054729"/>
    </source>
</evidence>
<reference evidence="2 3" key="1">
    <citation type="submission" date="2015-11" db="EMBL/GenBank/DDBJ databases">
        <title>Genomic analysis of 38 Legionella species identifies large and diverse effector repertoires.</title>
        <authorList>
            <person name="Burstein D."/>
            <person name="Amaro F."/>
            <person name="Zusman T."/>
            <person name="Lifshitz Z."/>
            <person name="Cohen O."/>
            <person name="Gilbert J.A."/>
            <person name="Pupko T."/>
            <person name="Shuman H.A."/>
            <person name="Segal G."/>
        </authorList>
    </citation>
    <scope>NUCLEOTIDE SEQUENCE [LARGE SCALE GENOMIC DNA]</scope>
    <source>
        <strain evidence="2 3">ATCC 51914</strain>
    </source>
</reference>
<dbReference type="InterPro" id="IPR012902">
    <property type="entry name" value="N_methyl_site"/>
</dbReference>
<evidence type="ECO:0000313" key="2">
    <source>
        <dbReference type="EMBL" id="KTD83027.1"/>
    </source>
</evidence>